<dbReference type="InterPro" id="IPR007197">
    <property type="entry name" value="rSAM"/>
</dbReference>
<dbReference type="PANTHER" id="PTHR43409:SF7">
    <property type="entry name" value="BLL1977 PROTEIN"/>
    <property type="match status" value="1"/>
</dbReference>
<dbReference type="PANTHER" id="PTHR43409">
    <property type="entry name" value="ANAEROBIC MAGNESIUM-PROTOPORPHYRIN IX MONOMETHYL ESTER CYCLASE-RELATED"/>
    <property type="match status" value="1"/>
</dbReference>
<organism evidence="9 10">
    <name type="scientific">Kaistia dalseonensis</name>
    <dbReference type="NCBI Taxonomy" id="410840"/>
    <lineage>
        <taxon>Bacteria</taxon>
        <taxon>Pseudomonadati</taxon>
        <taxon>Pseudomonadota</taxon>
        <taxon>Alphaproteobacteria</taxon>
        <taxon>Hyphomicrobiales</taxon>
        <taxon>Kaistiaceae</taxon>
        <taxon>Kaistia</taxon>
    </lineage>
</organism>
<keyword evidence="3" id="KW-0808">Transferase</keyword>
<evidence type="ECO:0000313" key="10">
    <source>
        <dbReference type="Proteomes" id="UP001241603"/>
    </source>
</evidence>
<comment type="cofactor">
    <cofactor evidence="1">
        <name>[4Fe-4S] cluster</name>
        <dbReference type="ChEBI" id="CHEBI:49883"/>
    </cofactor>
</comment>
<dbReference type="Proteomes" id="UP001241603">
    <property type="component" value="Unassembled WGS sequence"/>
</dbReference>
<reference evidence="9 10" key="1">
    <citation type="submission" date="2023-07" db="EMBL/GenBank/DDBJ databases">
        <title>Genomic Encyclopedia of Type Strains, Phase IV (KMG-IV): sequencing the most valuable type-strain genomes for metagenomic binning, comparative biology and taxonomic classification.</title>
        <authorList>
            <person name="Goeker M."/>
        </authorList>
    </citation>
    <scope>NUCLEOTIDE SEQUENCE [LARGE SCALE GENOMIC DNA]</scope>
    <source>
        <strain evidence="9 10">B6-8</strain>
    </source>
</reference>
<dbReference type="SFLD" id="SFLDG01082">
    <property type="entry name" value="B12-binding_domain_containing"/>
    <property type="match status" value="1"/>
</dbReference>
<evidence type="ECO:0000256" key="3">
    <source>
        <dbReference type="ARBA" id="ARBA00022679"/>
    </source>
</evidence>
<keyword evidence="10" id="KW-1185">Reference proteome</keyword>
<evidence type="ECO:0000256" key="7">
    <source>
        <dbReference type="ARBA" id="ARBA00023014"/>
    </source>
</evidence>
<dbReference type="EMBL" id="JAUSVO010000001">
    <property type="protein sequence ID" value="MDQ0436171.1"/>
    <property type="molecule type" value="Genomic_DNA"/>
</dbReference>
<evidence type="ECO:0000256" key="4">
    <source>
        <dbReference type="ARBA" id="ARBA00022691"/>
    </source>
</evidence>
<comment type="caution">
    <text evidence="9">The sequence shown here is derived from an EMBL/GenBank/DDBJ whole genome shotgun (WGS) entry which is preliminary data.</text>
</comment>
<dbReference type="SFLD" id="SFLDG01123">
    <property type="entry name" value="methyltransferase_(Class_B)"/>
    <property type="match status" value="1"/>
</dbReference>
<dbReference type="SUPFAM" id="SSF102114">
    <property type="entry name" value="Radical SAM enzymes"/>
    <property type="match status" value="1"/>
</dbReference>
<dbReference type="InterPro" id="IPR034466">
    <property type="entry name" value="Methyltransferase_Class_B"/>
</dbReference>
<dbReference type="InterPro" id="IPR006638">
    <property type="entry name" value="Elp3/MiaA/NifB-like_rSAM"/>
</dbReference>
<dbReference type="SMART" id="SM00729">
    <property type="entry name" value="Elp3"/>
    <property type="match status" value="1"/>
</dbReference>
<dbReference type="SFLD" id="SFLDS00029">
    <property type="entry name" value="Radical_SAM"/>
    <property type="match status" value="1"/>
</dbReference>
<dbReference type="PROSITE" id="PS51918">
    <property type="entry name" value="RADICAL_SAM"/>
    <property type="match status" value="1"/>
</dbReference>
<evidence type="ECO:0000256" key="1">
    <source>
        <dbReference type="ARBA" id="ARBA00001966"/>
    </source>
</evidence>
<evidence type="ECO:0000313" key="9">
    <source>
        <dbReference type="EMBL" id="MDQ0436171.1"/>
    </source>
</evidence>
<keyword evidence="4" id="KW-0949">S-adenosyl-L-methionine</keyword>
<gene>
    <name evidence="9" type="ORF">QO014_000541</name>
</gene>
<evidence type="ECO:0000259" key="8">
    <source>
        <dbReference type="PROSITE" id="PS51918"/>
    </source>
</evidence>
<evidence type="ECO:0000256" key="2">
    <source>
        <dbReference type="ARBA" id="ARBA00022603"/>
    </source>
</evidence>
<evidence type="ECO:0000256" key="6">
    <source>
        <dbReference type="ARBA" id="ARBA00023004"/>
    </source>
</evidence>
<evidence type="ECO:0000256" key="5">
    <source>
        <dbReference type="ARBA" id="ARBA00022723"/>
    </source>
</evidence>
<dbReference type="InterPro" id="IPR058240">
    <property type="entry name" value="rSAM_sf"/>
</dbReference>
<accession>A0ABU0H1I1</accession>
<dbReference type="InterPro" id="IPR051198">
    <property type="entry name" value="BchE-like"/>
</dbReference>
<dbReference type="Gene3D" id="3.80.30.20">
    <property type="entry name" value="tm_1862 like domain"/>
    <property type="match status" value="1"/>
</dbReference>
<name>A0ABU0H1I1_9HYPH</name>
<keyword evidence="2" id="KW-0489">Methyltransferase</keyword>
<keyword evidence="6" id="KW-0408">Iron</keyword>
<keyword evidence="7" id="KW-0411">Iron-sulfur</keyword>
<dbReference type="InterPro" id="IPR023404">
    <property type="entry name" value="rSAM_horseshoe"/>
</dbReference>
<proteinExistence type="predicted"/>
<dbReference type="Pfam" id="PF04055">
    <property type="entry name" value="Radical_SAM"/>
    <property type="match status" value="1"/>
</dbReference>
<sequence>MASLFGLAVDCEARKILGPDTTIAISAIDETNTRVDLGGIIKSFRDNGNFGLVGLIGVQSNQYPRALDLARPLRAAGIPVAIGGFHVSGCLAMLPDLHVDLQDALDLGVSLFAGEAEGRLDQVLIDAAAGTLHPLYNHMADLPSVEGTPPPYLPASYVSRTLGGNASFDAGRGCPFQCSFCTIINVQGRKSRRRSPDDVEKLIRDNLREGIHNYFITDDNFARNKDWEIILDRIIALREREGLKIGLMIQVDTLCHKIPNFIEKCRRAGVSRVFIGLENINPDNLMAAKKRQNKITEYRRMLLAWKHQGIITYAGYILGFPSDTPETIRRDIGIIQRELPLDILEFFFLTPLPGSEDHQTLFRKGVPMDADLNKYDLEHAVTAHERMSQTEWEGIYRDAWSLYYTPEHMVTVLRRAAATGVKTFSILKLLLWFSTSVELEGVHPLQGGVLRFKDRLDRRPGLPIEPALLFYPREIWSSIARTARLLGLGFKLNMARRKIEADPNRRAYMDQALSPVADDETETLEIFNQNDAARGAVRHAHTIDVLTHGAA</sequence>
<protein>
    <submittedName>
        <fullName evidence="9">Radical SAM superfamily enzyme YgiQ (UPF0313 family)</fullName>
    </submittedName>
</protein>
<dbReference type="CDD" id="cd01335">
    <property type="entry name" value="Radical_SAM"/>
    <property type="match status" value="1"/>
</dbReference>
<feature type="domain" description="Radical SAM core" evidence="8">
    <location>
        <begin position="160"/>
        <end position="391"/>
    </location>
</feature>
<keyword evidence="5" id="KW-0479">Metal-binding</keyword>